<dbReference type="SUPFAM" id="SSF88946">
    <property type="entry name" value="Sigma2 domain of RNA polymerase sigma factors"/>
    <property type="match status" value="1"/>
</dbReference>
<comment type="similarity">
    <text evidence="1">Belongs to the sigma-70 factor family. ECF subfamily.</text>
</comment>
<name>A0A1X7JQ61_9MICO</name>
<dbReference type="GO" id="GO:0016987">
    <property type="term" value="F:sigma factor activity"/>
    <property type="evidence" value="ECO:0007669"/>
    <property type="project" value="UniProtKB-KW"/>
</dbReference>
<dbReference type="Pfam" id="PF08281">
    <property type="entry name" value="Sigma70_r4_2"/>
    <property type="match status" value="1"/>
</dbReference>
<dbReference type="SUPFAM" id="SSF88659">
    <property type="entry name" value="Sigma3 and sigma4 domains of RNA polymerase sigma factors"/>
    <property type="match status" value="1"/>
</dbReference>
<evidence type="ECO:0000256" key="3">
    <source>
        <dbReference type="ARBA" id="ARBA00023082"/>
    </source>
</evidence>
<keyword evidence="3" id="KW-0731">Sigma factor</keyword>
<dbReference type="InterPro" id="IPR014284">
    <property type="entry name" value="RNA_pol_sigma-70_dom"/>
</dbReference>
<protein>
    <submittedName>
        <fullName evidence="7">RNA polymerase sigma-70 factor, ECF subfamily</fullName>
    </submittedName>
</protein>
<dbReference type="InterPro" id="IPR013324">
    <property type="entry name" value="RNA_pol_sigma_r3/r4-like"/>
</dbReference>
<feature type="domain" description="RNA polymerase sigma factor 70 region 4 type 2" evidence="6">
    <location>
        <begin position="102"/>
        <end position="150"/>
    </location>
</feature>
<dbReference type="InterPro" id="IPR039425">
    <property type="entry name" value="RNA_pol_sigma-70-like"/>
</dbReference>
<evidence type="ECO:0000256" key="2">
    <source>
        <dbReference type="ARBA" id="ARBA00023015"/>
    </source>
</evidence>
<dbReference type="NCBIfam" id="TIGR02937">
    <property type="entry name" value="sigma70-ECF"/>
    <property type="match status" value="1"/>
</dbReference>
<dbReference type="InterPro" id="IPR013249">
    <property type="entry name" value="RNA_pol_sigma70_r4_t2"/>
</dbReference>
<feature type="domain" description="RNA polymerase sigma-70 region 2" evidence="5">
    <location>
        <begin position="13"/>
        <end position="76"/>
    </location>
</feature>
<evidence type="ECO:0000256" key="1">
    <source>
        <dbReference type="ARBA" id="ARBA00010641"/>
    </source>
</evidence>
<organism evidence="7 8">
    <name type="scientific">Agreia pratensis</name>
    <dbReference type="NCBI Taxonomy" id="150121"/>
    <lineage>
        <taxon>Bacteria</taxon>
        <taxon>Bacillati</taxon>
        <taxon>Actinomycetota</taxon>
        <taxon>Actinomycetes</taxon>
        <taxon>Micrococcales</taxon>
        <taxon>Microbacteriaceae</taxon>
        <taxon>Agreia</taxon>
    </lineage>
</organism>
<dbReference type="PANTHER" id="PTHR43133">
    <property type="entry name" value="RNA POLYMERASE ECF-TYPE SIGMA FACTO"/>
    <property type="match status" value="1"/>
</dbReference>
<evidence type="ECO:0000313" key="7">
    <source>
        <dbReference type="EMBL" id="SMG29822.1"/>
    </source>
</evidence>
<dbReference type="GO" id="GO:0003677">
    <property type="term" value="F:DNA binding"/>
    <property type="evidence" value="ECO:0007669"/>
    <property type="project" value="InterPro"/>
</dbReference>
<dbReference type="InterPro" id="IPR036388">
    <property type="entry name" value="WH-like_DNA-bd_sf"/>
</dbReference>
<accession>A0A1X7JQ61</accession>
<dbReference type="Gene3D" id="1.10.10.10">
    <property type="entry name" value="Winged helix-like DNA-binding domain superfamily/Winged helix DNA-binding domain"/>
    <property type="match status" value="1"/>
</dbReference>
<dbReference type="Proteomes" id="UP000193244">
    <property type="component" value="Unassembled WGS sequence"/>
</dbReference>
<dbReference type="InterPro" id="IPR013325">
    <property type="entry name" value="RNA_pol_sigma_r2"/>
</dbReference>
<dbReference type="OrthoDB" id="4184921at2"/>
<evidence type="ECO:0000259" key="6">
    <source>
        <dbReference type="Pfam" id="PF08281"/>
    </source>
</evidence>
<sequence>MPSDEDSAFSAAYSSNYADVLRYVQRRASPANVDDVVAETFAVAWRRRDALPAEPRAWLFRTASNVMKSTARRDARHKNVALRSWEPPHTGADLVQGLDVIAAWRQLARKDQEAIALHAWEELSDQEAAAVLGCTRATYTMRLSRAKRRLAKILRPAVEPSRADQHLQPYEGTS</sequence>
<dbReference type="PANTHER" id="PTHR43133:SF25">
    <property type="entry name" value="RNA POLYMERASE SIGMA FACTOR RFAY-RELATED"/>
    <property type="match status" value="1"/>
</dbReference>
<keyword evidence="8" id="KW-1185">Reference proteome</keyword>
<gene>
    <name evidence="7" type="ORF">SAMN06296010_1630</name>
</gene>
<dbReference type="Gene3D" id="1.10.1740.10">
    <property type="match status" value="1"/>
</dbReference>
<proteinExistence type="inferred from homology"/>
<dbReference type="STRING" id="150121.SAMN06296010_1630"/>
<evidence type="ECO:0000259" key="5">
    <source>
        <dbReference type="Pfam" id="PF04542"/>
    </source>
</evidence>
<dbReference type="GO" id="GO:0006352">
    <property type="term" value="P:DNA-templated transcription initiation"/>
    <property type="evidence" value="ECO:0007669"/>
    <property type="project" value="InterPro"/>
</dbReference>
<evidence type="ECO:0000313" key="8">
    <source>
        <dbReference type="Proteomes" id="UP000193244"/>
    </source>
</evidence>
<keyword evidence="2" id="KW-0805">Transcription regulation</keyword>
<dbReference type="InterPro" id="IPR007627">
    <property type="entry name" value="RNA_pol_sigma70_r2"/>
</dbReference>
<dbReference type="RefSeq" id="WP_085484752.1">
    <property type="nucleotide sequence ID" value="NZ_FXAY01000002.1"/>
</dbReference>
<dbReference type="Pfam" id="PF04542">
    <property type="entry name" value="Sigma70_r2"/>
    <property type="match status" value="1"/>
</dbReference>
<dbReference type="EMBL" id="FXAY01000002">
    <property type="protein sequence ID" value="SMG29822.1"/>
    <property type="molecule type" value="Genomic_DNA"/>
</dbReference>
<dbReference type="AlphaFoldDB" id="A0A1X7JQ61"/>
<evidence type="ECO:0000256" key="4">
    <source>
        <dbReference type="ARBA" id="ARBA00023163"/>
    </source>
</evidence>
<keyword evidence="4" id="KW-0804">Transcription</keyword>
<reference evidence="8" key="1">
    <citation type="submission" date="2017-04" db="EMBL/GenBank/DDBJ databases">
        <authorList>
            <person name="Varghese N."/>
            <person name="Submissions S."/>
        </authorList>
    </citation>
    <scope>NUCLEOTIDE SEQUENCE [LARGE SCALE GENOMIC DNA]</scope>
    <source>
        <strain evidence="8">VKM Ac-2510</strain>
    </source>
</reference>